<protein>
    <submittedName>
        <fullName evidence="2">Uncharacterized protein</fullName>
    </submittedName>
</protein>
<accession>A0A2V0R997</accession>
<reference evidence="2" key="1">
    <citation type="submission" date="2017-04" db="EMBL/GenBank/DDBJ databases">
        <title>Unveiling RNA virosphere associated with marine microorganisms.</title>
        <authorList>
            <person name="Urayama S."/>
            <person name="Takaki Y."/>
            <person name="Nishi S."/>
            <person name="Yoshida Y."/>
            <person name="Deguchi S."/>
            <person name="Takai K."/>
            <person name="Nunoura T."/>
        </authorList>
    </citation>
    <scope>NUCLEOTIDE SEQUENCE</scope>
</reference>
<evidence type="ECO:0000313" key="2">
    <source>
        <dbReference type="EMBL" id="GBH21856.1"/>
    </source>
</evidence>
<proteinExistence type="predicted"/>
<feature type="compositionally biased region" description="Basic and acidic residues" evidence="1">
    <location>
        <begin position="20"/>
        <end position="36"/>
    </location>
</feature>
<name>A0A2V0R997_9ZZZZ</name>
<feature type="region of interest" description="Disordered" evidence="1">
    <location>
        <begin position="1"/>
        <end position="38"/>
    </location>
</feature>
<comment type="caution">
    <text evidence="2">The sequence shown here is derived from an EMBL/GenBank/DDBJ whole genome shotgun (WGS) entry which is preliminary data.</text>
</comment>
<feature type="compositionally biased region" description="Basic and acidic residues" evidence="1">
    <location>
        <begin position="1"/>
        <end position="10"/>
    </location>
</feature>
<dbReference type="EMBL" id="BDQA01000390">
    <property type="protein sequence ID" value="GBH21856.1"/>
    <property type="molecule type" value="Genomic_RNA"/>
</dbReference>
<dbReference type="AlphaFoldDB" id="A0A2V0R997"/>
<organism evidence="2">
    <name type="scientific">viral metagenome</name>
    <dbReference type="NCBI Taxonomy" id="1070528"/>
    <lineage>
        <taxon>unclassified sequences</taxon>
        <taxon>metagenomes</taxon>
        <taxon>organismal metagenomes</taxon>
    </lineage>
</organism>
<sequence length="1114" mass="125670">MSSEEAEYKGPKPTPAKGQTVKDFETEELGKKKEDGSPFYEEFQTVAEIQAKPEYFKIIVEQPEFKSMIEMEGTSDAKALPDDSSSDIEKQPAVLEVSLEEVSMPEPAMEEPEAPPAKAESKSEFIPIKLGLNDPIGSLQLKVEGDMIILDKGPYGDLLNQSTNGRDSKAAYAYYTLLQNFARPNLTAPITSSETGRFKASTMSNYFMDEKVCGRSAPNHLYQAEQTEPKSIDFTSEVDRDGGPINAEDHRKRFASTPGYGTKESGLPSNQLQVVDLSLEPRYAFGAKDVYGTSHHVLTAPSRIRLLLRDLRCYNYWVLDWSRWTAVHSHMLNTEFLRYIKRQNGKELRDILTIDKHLATRYLRISDHCGYSEDFYHLYMPDEPDAISKHVLDASMMAARAHVGTIAPGMRSITTNSSRDAASAMTQLSAFGAGEGSQFMRELCAFLLGGRRHKLEVELDTSGALSEGMNALASFATLLLLDVNFLSEESLVQLVSNVLVPFYSKLPTIDLVANKNLSFSRKIGKGIPEIVKSILDLNDFRMPPMTRYKDVTNNGRTRIAMIQNELGLLLKFALSTTYQTIRRDRSLFKSKGQDPFTPFTGRADIFDITVYGTAFGNDNARNDTANYAARSADIAEKLGAMGRLLAVLPENKGLDIAMRSVFENTAYLNVSQALVASTMAMAAQDTSLLASKGAIDTRRYDTIKLPLRGALSFIMYGISSTMFESNVSQVFYSDMITPKIPSNKAFYCYLERAILKYVYEKMMAIKADYIQYKHRPKALDLVEDILKLYFTKLEPSTRERCQYLLETGNLFPSSIGGAGFDNYVFVPPELISSAFDSETTGITADTIDDFKGHQIVGQPRLPYDDAIVDTNSVYKRTIEAEDKRVRTVYIHFDQFEPQQYVGYNDGRFLVYNTDAESLEGDFVSLKDLMDDLLYMPDTVSYEEIRTYGKQYAMDKPNIIGVRIDKVYTTFEFKEYTDIGELPKMSFTATLDRNNEYSDFSKFNVSPITIYYHRLTDHFMRNGSNEEVKYMRKLMPFISIPPSSVNNTFVHFKDANVQRPGLYKRESDGTLVMDDELGNVTIRGWNGVTYSSRLMLAVRDEQRVSIESNLMRPVR</sequence>
<evidence type="ECO:0000256" key="1">
    <source>
        <dbReference type="SAM" id="MobiDB-lite"/>
    </source>
</evidence>